<keyword evidence="19" id="KW-1185">Reference proteome</keyword>
<feature type="binding site" evidence="13">
    <location>
        <position position="104"/>
    </location>
    <ligand>
        <name>Mg(2+)</name>
        <dbReference type="ChEBI" id="CHEBI:18420"/>
        <label>1</label>
        <note>catalytic</note>
    </ligand>
</feature>
<dbReference type="FunFam" id="1.10.1410.10:FF:000001">
    <property type="entry name" value="Putative poly(A) polymerase gamma"/>
    <property type="match status" value="1"/>
</dbReference>
<dbReference type="PANTHER" id="PTHR10682:SF10">
    <property type="entry name" value="POLYNUCLEOTIDE ADENYLYLTRANSFERASE"/>
    <property type="match status" value="1"/>
</dbReference>
<dbReference type="PIRSF" id="PIRSF018425">
    <property type="entry name" value="PolyA_polymerase"/>
    <property type="match status" value="1"/>
</dbReference>
<dbReference type="PANTHER" id="PTHR10682">
    <property type="entry name" value="POLY A POLYMERASE"/>
    <property type="match status" value="1"/>
</dbReference>
<keyword evidence="5 11" id="KW-0808">Transferase</keyword>
<dbReference type="InterPro" id="IPR011068">
    <property type="entry name" value="NuclTrfase_I-like_C"/>
</dbReference>
<keyword evidence="6 13" id="KW-0479">Metal-binding</keyword>
<feature type="region of interest" description="Disordered" evidence="14">
    <location>
        <begin position="532"/>
        <end position="553"/>
    </location>
</feature>
<name>A0A8J6C3F4_DIALT</name>
<evidence type="ECO:0000256" key="2">
    <source>
        <dbReference type="ARBA" id="ARBA00004123"/>
    </source>
</evidence>
<protein>
    <recommendedName>
        <fullName evidence="11">Poly(A) polymerase</fullName>
        <ecNumber evidence="11">2.7.7.19</ecNumber>
    </recommendedName>
</protein>
<keyword evidence="4 11" id="KW-0507">mRNA processing</keyword>
<dbReference type="InterPro" id="IPR043519">
    <property type="entry name" value="NT_sf"/>
</dbReference>
<evidence type="ECO:0000256" key="7">
    <source>
        <dbReference type="ARBA" id="ARBA00022741"/>
    </source>
</evidence>
<comment type="function">
    <text evidence="11">Polymerase that creates the 3'-poly(A) tail of mRNA's.</text>
</comment>
<evidence type="ECO:0000313" key="19">
    <source>
        <dbReference type="Proteomes" id="UP000751190"/>
    </source>
</evidence>
<feature type="binding site" evidence="13">
    <location>
        <position position="106"/>
    </location>
    <ligand>
        <name>Mg(2+)</name>
        <dbReference type="ChEBI" id="CHEBI:18420"/>
        <label>1</label>
        <note>catalytic</note>
    </ligand>
</feature>
<comment type="cofactor">
    <cofactor evidence="1">
        <name>Mn(2+)</name>
        <dbReference type="ChEBI" id="CHEBI:29035"/>
    </cofactor>
</comment>
<evidence type="ECO:0000259" key="16">
    <source>
        <dbReference type="Pfam" id="PF04928"/>
    </source>
</evidence>
<comment type="caution">
    <text evidence="18">The sequence shown here is derived from an EMBL/GenBank/DDBJ whole genome shotgun (WGS) entry which is preliminary data.</text>
</comment>
<organism evidence="18 19">
    <name type="scientific">Diacronema lutheri</name>
    <name type="common">Unicellular marine alga</name>
    <name type="synonym">Monochrysis lutheri</name>
    <dbReference type="NCBI Taxonomy" id="2081491"/>
    <lineage>
        <taxon>Eukaryota</taxon>
        <taxon>Haptista</taxon>
        <taxon>Haptophyta</taxon>
        <taxon>Pavlovophyceae</taxon>
        <taxon>Pavlovales</taxon>
        <taxon>Pavlovaceae</taxon>
        <taxon>Diacronema</taxon>
    </lineage>
</organism>
<keyword evidence="10 11" id="KW-0539">Nucleus</keyword>
<evidence type="ECO:0000256" key="13">
    <source>
        <dbReference type="PIRSR" id="PIRSR018425-2"/>
    </source>
</evidence>
<dbReference type="OrthoDB" id="412748at2759"/>
<keyword evidence="9 13" id="KW-0460">Magnesium</keyword>
<reference evidence="18" key="1">
    <citation type="submission" date="2021-05" db="EMBL/GenBank/DDBJ databases">
        <title>The genome of the haptophyte Pavlova lutheri (Diacronema luteri, Pavlovales) - a model for lipid biosynthesis in eukaryotic algae.</title>
        <authorList>
            <person name="Hulatt C.J."/>
            <person name="Posewitz M.C."/>
        </authorList>
    </citation>
    <scope>NUCLEOTIDE SEQUENCE</scope>
    <source>
        <strain evidence="18">NIVA-4/92</strain>
    </source>
</reference>
<feature type="domain" description="Poly(A) polymerase nucleotidyltransferase" evidence="17">
    <location>
        <begin position="11"/>
        <end position="204"/>
    </location>
</feature>
<feature type="domain" description="Poly(A) polymerase RNA-binding" evidence="15">
    <location>
        <begin position="368"/>
        <end position="423"/>
    </location>
</feature>
<dbReference type="GO" id="GO:0006397">
    <property type="term" value="P:mRNA processing"/>
    <property type="evidence" value="ECO:0007669"/>
    <property type="project" value="UniProtKB-KW"/>
</dbReference>
<evidence type="ECO:0000256" key="5">
    <source>
        <dbReference type="ARBA" id="ARBA00022679"/>
    </source>
</evidence>
<evidence type="ECO:0000256" key="14">
    <source>
        <dbReference type="SAM" id="MobiDB-lite"/>
    </source>
</evidence>
<dbReference type="SUPFAM" id="SSF55003">
    <property type="entry name" value="PAP/Archaeal CCA-adding enzyme, C-terminal domain"/>
    <property type="match status" value="1"/>
</dbReference>
<evidence type="ECO:0000256" key="8">
    <source>
        <dbReference type="ARBA" id="ARBA00022840"/>
    </source>
</evidence>
<dbReference type="Proteomes" id="UP000751190">
    <property type="component" value="Unassembled WGS sequence"/>
</dbReference>
<sequence>MGEVGQDARYGITNVMSMAGPTAAELQLTTALEELLRRHNLYEDEGEMRKRVQVLGKLNALAREFVKRASLTKPGFNEAKAITAGAKIFTFGSYRLGVHATGADIDTLLVAPRHIDRADFFVHMVDILREQPEVRELDPVPTAYVPIIKFEMDGIPIDLLFARLAMDSIPEDLQIEERHLKDIDEPTVRSLNGTRVASAILSLVPNVHNFRTTLRCIKLWAKKRGIYSNALGFLGGVAWALLTARVCQLYPNACPATLLARFFRVYVHWKTGDVTRGSNAQPVPVVLCHITEGTLNLGLKVWNPKKYPREKYDLMPVITPCYPCMNSTFNMAWTNLQVLKAEFKRGLDVATLVESGQERWEALFEQDDFFGRYHNFVVVETSALSEDEHRRWEATVESKLRHLIKKLEVLHHLQGAHPYSKPIPFPFSGHSEGVWSSAFYLGLIIKVDEGVPSRTIDLNFAAKEFTDMLFEWSQYKEASMTVQLTHVRRADLPEHVRPKRARTKRKRSPGADGPEAKEARTTVLARAGAGAAADGALQAKGGGGPERSGRTGLLSAHADLEPATVEALPPLTVHLAEDDL</sequence>
<evidence type="ECO:0000256" key="3">
    <source>
        <dbReference type="ARBA" id="ARBA00010912"/>
    </source>
</evidence>
<feature type="domain" description="Poly(A) polymerase central" evidence="16">
    <location>
        <begin position="209"/>
        <end position="366"/>
    </location>
</feature>
<dbReference type="InterPro" id="IPR007012">
    <property type="entry name" value="PolA_pol_cen_dom"/>
</dbReference>
<comment type="catalytic activity">
    <reaction evidence="11">
        <text>RNA(n) + ATP = RNA(n)-3'-adenine ribonucleotide + diphosphate</text>
        <dbReference type="Rhea" id="RHEA:11332"/>
        <dbReference type="Rhea" id="RHEA-COMP:14527"/>
        <dbReference type="Rhea" id="RHEA-COMP:17347"/>
        <dbReference type="ChEBI" id="CHEBI:30616"/>
        <dbReference type="ChEBI" id="CHEBI:33019"/>
        <dbReference type="ChEBI" id="CHEBI:140395"/>
        <dbReference type="ChEBI" id="CHEBI:173115"/>
        <dbReference type="EC" id="2.7.7.19"/>
    </reaction>
</comment>
<accession>A0A8J6C3F4</accession>
<feature type="region of interest" description="Disordered" evidence="14">
    <location>
        <begin position="491"/>
        <end position="519"/>
    </location>
</feature>
<feature type="binding site" evidence="12">
    <location>
        <position position="158"/>
    </location>
    <ligand>
        <name>ATP</name>
        <dbReference type="ChEBI" id="CHEBI:30616"/>
    </ligand>
</feature>
<dbReference type="InterPro" id="IPR014492">
    <property type="entry name" value="PolyA_polymerase"/>
</dbReference>
<dbReference type="InterPro" id="IPR048840">
    <property type="entry name" value="PolA_pol_NTPase"/>
</dbReference>
<dbReference type="EC" id="2.7.7.19" evidence="11"/>
<dbReference type="GO" id="GO:0005634">
    <property type="term" value="C:nucleus"/>
    <property type="evidence" value="ECO:0007669"/>
    <property type="project" value="UniProtKB-SubCell"/>
</dbReference>
<evidence type="ECO:0000259" key="17">
    <source>
        <dbReference type="Pfam" id="PF20750"/>
    </source>
</evidence>
<dbReference type="SUPFAM" id="SSF81631">
    <property type="entry name" value="PAP/OAS1 substrate-binding domain"/>
    <property type="match status" value="1"/>
</dbReference>
<dbReference type="Gene3D" id="3.30.460.10">
    <property type="entry name" value="Beta Polymerase, domain 2"/>
    <property type="match status" value="1"/>
</dbReference>
<feature type="compositionally biased region" description="Basic residues" evidence="14">
    <location>
        <begin position="497"/>
        <end position="508"/>
    </location>
</feature>
<feature type="binding site" evidence="13">
    <location>
        <position position="106"/>
    </location>
    <ligand>
        <name>Mg(2+)</name>
        <dbReference type="ChEBI" id="CHEBI:18420"/>
        <label>2</label>
        <note>catalytic</note>
    </ligand>
</feature>
<evidence type="ECO:0000256" key="4">
    <source>
        <dbReference type="ARBA" id="ARBA00022664"/>
    </source>
</evidence>
<feature type="binding site" evidence="12">
    <location>
        <begin position="104"/>
        <end position="106"/>
    </location>
    <ligand>
        <name>ATP</name>
        <dbReference type="ChEBI" id="CHEBI:30616"/>
    </ligand>
</feature>
<dbReference type="CDD" id="cd05402">
    <property type="entry name" value="NT_PAP_TUTase"/>
    <property type="match status" value="1"/>
</dbReference>
<keyword evidence="7 11" id="KW-0547">Nucleotide-binding</keyword>
<dbReference type="Pfam" id="PF04928">
    <property type="entry name" value="PAP_central"/>
    <property type="match status" value="1"/>
</dbReference>
<evidence type="ECO:0000256" key="11">
    <source>
        <dbReference type="PIRNR" id="PIRNR018425"/>
    </source>
</evidence>
<evidence type="ECO:0000259" key="15">
    <source>
        <dbReference type="Pfam" id="PF04926"/>
    </source>
</evidence>
<evidence type="ECO:0000256" key="1">
    <source>
        <dbReference type="ARBA" id="ARBA00001936"/>
    </source>
</evidence>
<evidence type="ECO:0000256" key="10">
    <source>
        <dbReference type="ARBA" id="ARBA00023242"/>
    </source>
</evidence>
<evidence type="ECO:0000256" key="12">
    <source>
        <dbReference type="PIRSR" id="PIRSR018425-1"/>
    </source>
</evidence>
<feature type="binding site" evidence="13">
    <location>
        <position position="104"/>
    </location>
    <ligand>
        <name>Mg(2+)</name>
        <dbReference type="ChEBI" id="CHEBI:18420"/>
        <label>2</label>
        <note>catalytic</note>
    </ligand>
</feature>
<evidence type="ECO:0000313" key="18">
    <source>
        <dbReference type="EMBL" id="KAG8457356.1"/>
    </source>
</evidence>
<dbReference type="EMBL" id="JAGTXO010000073">
    <property type="protein sequence ID" value="KAG8457356.1"/>
    <property type="molecule type" value="Genomic_DNA"/>
</dbReference>
<feature type="binding site" evidence="12">
    <location>
        <begin position="91"/>
        <end position="93"/>
    </location>
    <ligand>
        <name>ATP</name>
        <dbReference type="ChEBI" id="CHEBI:30616"/>
    </ligand>
</feature>
<evidence type="ECO:0000256" key="9">
    <source>
        <dbReference type="ARBA" id="ARBA00022842"/>
    </source>
</evidence>
<feature type="binding site" evidence="12">
    <location>
        <position position="227"/>
    </location>
    <ligand>
        <name>ATP</name>
        <dbReference type="ChEBI" id="CHEBI:30616"/>
    </ligand>
</feature>
<dbReference type="Gene3D" id="3.30.70.590">
    <property type="entry name" value="Poly(A) polymerase predicted RNA binding domain"/>
    <property type="match status" value="2"/>
</dbReference>
<dbReference type="Gene3D" id="1.10.1410.10">
    <property type="match status" value="1"/>
</dbReference>
<dbReference type="GO" id="GO:1990817">
    <property type="term" value="F:poly(A) RNA polymerase activity"/>
    <property type="evidence" value="ECO:0007669"/>
    <property type="project" value="UniProtKB-UniRule"/>
</dbReference>
<dbReference type="OMA" id="PAYPAMC"/>
<dbReference type="FunFam" id="3.30.460.10:FF:000002">
    <property type="entry name" value="Poly(A) polymerase alpha, putative"/>
    <property type="match status" value="1"/>
</dbReference>
<proteinExistence type="inferred from homology"/>
<comment type="cofactor">
    <cofactor evidence="13">
        <name>Mg(2+)</name>
        <dbReference type="ChEBI" id="CHEBI:18420"/>
    </cofactor>
    <text evidence="13">Binds 2 magnesium ions. Also active with manganese.</text>
</comment>
<comment type="similarity">
    <text evidence="3 11">Belongs to the poly(A) polymerase family.</text>
</comment>
<feature type="binding site" evidence="12">
    <location>
        <begin position="236"/>
        <end position="237"/>
    </location>
    <ligand>
        <name>ATP</name>
        <dbReference type="ChEBI" id="CHEBI:30616"/>
    </ligand>
</feature>
<feature type="domain" description="Poly(A) polymerase RNA-binding" evidence="15">
    <location>
        <begin position="431"/>
        <end position="503"/>
    </location>
</feature>
<comment type="subcellular location">
    <subcellularLocation>
        <location evidence="2 11">Nucleus</location>
    </subcellularLocation>
</comment>
<evidence type="ECO:0000256" key="6">
    <source>
        <dbReference type="ARBA" id="ARBA00022723"/>
    </source>
</evidence>
<dbReference type="AlphaFoldDB" id="A0A8J6C3F4"/>
<dbReference type="GO" id="GO:0005524">
    <property type="term" value="F:ATP binding"/>
    <property type="evidence" value="ECO:0007669"/>
    <property type="project" value="UniProtKB-UniRule"/>
</dbReference>
<dbReference type="Pfam" id="PF20750">
    <property type="entry name" value="PAP_NTPase"/>
    <property type="match status" value="1"/>
</dbReference>
<dbReference type="SUPFAM" id="SSF81301">
    <property type="entry name" value="Nucleotidyltransferase"/>
    <property type="match status" value="1"/>
</dbReference>
<dbReference type="GO" id="GO:0031123">
    <property type="term" value="P:RNA 3'-end processing"/>
    <property type="evidence" value="ECO:0007669"/>
    <property type="project" value="InterPro"/>
</dbReference>
<dbReference type="GO" id="GO:0003723">
    <property type="term" value="F:RNA binding"/>
    <property type="evidence" value="ECO:0007669"/>
    <property type="project" value="UniProtKB-UniRule"/>
</dbReference>
<dbReference type="InterPro" id="IPR007010">
    <property type="entry name" value="PolA_pol_RNA-bd_dom"/>
</dbReference>
<keyword evidence="8 11" id="KW-0067">ATP-binding</keyword>
<dbReference type="Pfam" id="PF04926">
    <property type="entry name" value="PAP_RNA-bind"/>
    <property type="match status" value="2"/>
</dbReference>
<gene>
    <name evidence="18" type="ORF">KFE25_014085</name>
</gene>
<dbReference type="GO" id="GO:0046872">
    <property type="term" value="F:metal ion binding"/>
    <property type="evidence" value="ECO:0007669"/>
    <property type="project" value="UniProtKB-KW"/>
</dbReference>
<feature type="binding site" evidence="13">
    <location>
        <position position="158"/>
    </location>
    <ligand>
        <name>Mg(2+)</name>
        <dbReference type="ChEBI" id="CHEBI:18420"/>
        <label>2</label>
        <note>catalytic</note>
    </ligand>
</feature>
<feature type="binding site" evidence="12">
    <location>
        <position position="218"/>
    </location>
    <ligand>
        <name>ATP</name>
        <dbReference type="ChEBI" id="CHEBI:30616"/>
    </ligand>
</feature>